<protein>
    <recommendedName>
        <fullName evidence="12">DNA repair protein RAD4</fullName>
    </recommendedName>
</protein>
<keyword evidence="3" id="KW-0227">DNA damage</keyword>
<feature type="compositionally biased region" description="Low complexity" evidence="6">
    <location>
        <begin position="17"/>
        <end position="26"/>
    </location>
</feature>
<feature type="compositionally biased region" description="Basic and acidic residues" evidence="6">
    <location>
        <begin position="71"/>
        <end position="88"/>
    </location>
</feature>
<evidence type="ECO:0000256" key="4">
    <source>
        <dbReference type="ARBA" id="ARBA00023204"/>
    </source>
</evidence>
<accession>A0AAP0F8Q9</accession>
<dbReference type="Pfam" id="PF10404">
    <property type="entry name" value="BHD_2"/>
    <property type="match status" value="1"/>
</dbReference>
<dbReference type="Pfam" id="PF03835">
    <property type="entry name" value="Rad4"/>
    <property type="match status" value="1"/>
</dbReference>
<dbReference type="Gene3D" id="3.90.260.10">
    <property type="entry name" value="Transglutaminase-like"/>
    <property type="match status" value="1"/>
</dbReference>
<dbReference type="GO" id="GO:0000111">
    <property type="term" value="C:nucleotide-excision repair factor 2 complex"/>
    <property type="evidence" value="ECO:0007669"/>
    <property type="project" value="TreeGrafter"/>
</dbReference>
<evidence type="ECO:0000256" key="6">
    <source>
        <dbReference type="SAM" id="MobiDB-lite"/>
    </source>
</evidence>
<dbReference type="PANTHER" id="PTHR12135:SF0">
    <property type="entry name" value="DNA REPAIR PROTEIN COMPLEMENTING XP-C CELLS"/>
    <property type="match status" value="1"/>
</dbReference>
<proteinExistence type="inferred from homology"/>
<evidence type="ECO:0000259" key="7">
    <source>
        <dbReference type="SMART" id="SM01030"/>
    </source>
</evidence>
<reference evidence="10 11" key="1">
    <citation type="submission" date="2024-01" db="EMBL/GenBank/DDBJ databases">
        <title>Genome assemblies of Stephania.</title>
        <authorList>
            <person name="Yang L."/>
        </authorList>
    </citation>
    <scope>NUCLEOTIDE SEQUENCE [LARGE SCALE GENOMIC DNA]</scope>
    <source>
        <strain evidence="10">JXDWG</strain>
        <tissue evidence="10">Leaf</tissue>
    </source>
</reference>
<dbReference type="EMBL" id="JBBNAG010000009">
    <property type="protein sequence ID" value="KAK9106025.1"/>
    <property type="molecule type" value="Genomic_DNA"/>
</dbReference>
<dbReference type="InterPro" id="IPR004583">
    <property type="entry name" value="DNA_repair_Rad4"/>
</dbReference>
<evidence type="ECO:0000259" key="8">
    <source>
        <dbReference type="SMART" id="SM01031"/>
    </source>
</evidence>
<dbReference type="Pfam" id="PF10405">
    <property type="entry name" value="BHD_3"/>
    <property type="match status" value="1"/>
</dbReference>
<gene>
    <name evidence="10" type="ORF">Scep_022869</name>
</gene>
<evidence type="ECO:0000259" key="9">
    <source>
        <dbReference type="SMART" id="SM01032"/>
    </source>
</evidence>
<feature type="region of interest" description="Disordered" evidence="6">
    <location>
        <begin position="325"/>
        <end position="364"/>
    </location>
</feature>
<evidence type="ECO:0000313" key="11">
    <source>
        <dbReference type="Proteomes" id="UP001419268"/>
    </source>
</evidence>
<dbReference type="GO" id="GO:0071942">
    <property type="term" value="C:XPC complex"/>
    <property type="evidence" value="ECO:0007669"/>
    <property type="project" value="TreeGrafter"/>
</dbReference>
<feature type="compositionally biased region" description="Basic residues" evidence="6">
    <location>
        <begin position="1"/>
        <end position="11"/>
    </location>
</feature>
<name>A0AAP0F8Q9_9MAGN</name>
<evidence type="ECO:0000313" key="10">
    <source>
        <dbReference type="EMBL" id="KAK9106025.1"/>
    </source>
</evidence>
<dbReference type="GO" id="GO:0003697">
    <property type="term" value="F:single-stranded DNA binding"/>
    <property type="evidence" value="ECO:0007669"/>
    <property type="project" value="TreeGrafter"/>
</dbReference>
<keyword evidence="5" id="KW-0539">Nucleus</keyword>
<feature type="compositionally biased region" description="Polar residues" evidence="6">
    <location>
        <begin position="905"/>
        <end position="914"/>
    </location>
</feature>
<dbReference type="Gene3D" id="3.30.70.2460">
    <property type="entry name" value="Rad4, beta-hairpin domain BHD3"/>
    <property type="match status" value="1"/>
</dbReference>
<organism evidence="10 11">
    <name type="scientific">Stephania cephalantha</name>
    <dbReference type="NCBI Taxonomy" id="152367"/>
    <lineage>
        <taxon>Eukaryota</taxon>
        <taxon>Viridiplantae</taxon>
        <taxon>Streptophyta</taxon>
        <taxon>Embryophyta</taxon>
        <taxon>Tracheophyta</taxon>
        <taxon>Spermatophyta</taxon>
        <taxon>Magnoliopsida</taxon>
        <taxon>Ranunculales</taxon>
        <taxon>Menispermaceae</taxon>
        <taxon>Menispermoideae</taxon>
        <taxon>Cissampelideae</taxon>
        <taxon>Stephania</taxon>
    </lineage>
</organism>
<dbReference type="InterPro" id="IPR018326">
    <property type="entry name" value="Rad4_beta-hairpin_dom1"/>
</dbReference>
<dbReference type="Gene3D" id="2.20.20.110">
    <property type="entry name" value="Rad4, beta-hairpin domain BHD1"/>
    <property type="match status" value="1"/>
</dbReference>
<dbReference type="SMART" id="SM01032">
    <property type="entry name" value="BHD_3"/>
    <property type="match status" value="1"/>
</dbReference>
<dbReference type="InterPro" id="IPR018325">
    <property type="entry name" value="Rad4/PNGase_transGLS-fold"/>
</dbReference>
<dbReference type="GO" id="GO:0003684">
    <property type="term" value="F:damaged DNA binding"/>
    <property type="evidence" value="ECO:0007669"/>
    <property type="project" value="InterPro"/>
</dbReference>
<dbReference type="SMART" id="SM01031">
    <property type="entry name" value="BHD_2"/>
    <property type="match status" value="1"/>
</dbReference>
<feature type="compositionally biased region" description="Basic and acidic residues" evidence="6">
    <location>
        <begin position="99"/>
        <end position="116"/>
    </location>
</feature>
<evidence type="ECO:0000256" key="2">
    <source>
        <dbReference type="ARBA" id="ARBA00009525"/>
    </source>
</evidence>
<keyword evidence="4" id="KW-0234">DNA repair</keyword>
<dbReference type="SUPFAM" id="SSF54001">
    <property type="entry name" value="Cysteine proteinases"/>
    <property type="match status" value="1"/>
</dbReference>
<evidence type="ECO:0000256" key="1">
    <source>
        <dbReference type="ARBA" id="ARBA00004123"/>
    </source>
</evidence>
<dbReference type="FunFam" id="3.30.70.2460:FF:000001">
    <property type="entry name" value="DNA repair protein Rad4 family"/>
    <property type="match status" value="1"/>
</dbReference>
<comment type="caution">
    <text evidence="10">The sequence shown here is derived from an EMBL/GenBank/DDBJ whole genome shotgun (WGS) entry which is preliminary data.</text>
</comment>
<comment type="subcellular location">
    <subcellularLocation>
        <location evidence="1">Nucleus</location>
    </subcellularLocation>
</comment>
<feature type="compositionally biased region" description="Polar residues" evidence="6">
    <location>
        <begin position="329"/>
        <end position="343"/>
    </location>
</feature>
<comment type="similarity">
    <text evidence="2">Belongs to the XPC family.</text>
</comment>
<dbReference type="Proteomes" id="UP001419268">
    <property type="component" value="Unassembled WGS sequence"/>
</dbReference>
<dbReference type="Pfam" id="PF10403">
    <property type="entry name" value="BHD_1"/>
    <property type="match status" value="1"/>
</dbReference>
<dbReference type="InterPro" id="IPR036985">
    <property type="entry name" value="Transglutaminase-like_sf"/>
</dbReference>
<dbReference type="GO" id="GO:0005737">
    <property type="term" value="C:cytoplasm"/>
    <property type="evidence" value="ECO:0007669"/>
    <property type="project" value="TreeGrafter"/>
</dbReference>
<feature type="domain" description="Rad4 beta-hairpin" evidence="9">
    <location>
        <begin position="773"/>
        <end position="847"/>
    </location>
</feature>
<dbReference type="AlphaFoldDB" id="A0AAP0F8Q9"/>
<evidence type="ECO:0000256" key="3">
    <source>
        <dbReference type="ARBA" id="ARBA00022763"/>
    </source>
</evidence>
<dbReference type="SMART" id="SM01030">
    <property type="entry name" value="BHD_1"/>
    <property type="match status" value="1"/>
</dbReference>
<feature type="region of interest" description="Disordered" evidence="6">
    <location>
        <begin position="1"/>
        <end position="122"/>
    </location>
</feature>
<feature type="domain" description="Rad4 beta-hairpin" evidence="8">
    <location>
        <begin position="703"/>
        <end position="766"/>
    </location>
</feature>
<dbReference type="InterPro" id="IPR038765">
    <property type="entry name" value="Papain-like_cys_pep_sf"/>
</dbReference>
<keyword evidence="11" id="KW-1185">Reference proteome</keyword>
<feature type="domain" description="Rad4 beta-hairpin" evidence="7">
    <location>
        <begin position="655"/>
        <end position="701"/>
    </location>
</feature>
<sequence>MRTRNQSKKRPSPSPSPSSSSQAPSRVNNVIESGHDSDRRISLKQQDSGYHIEKPEEVIPGSSKCTYSNRLPEDRSGEDGGHEAEKEVYCSTMMPGNAPHEDETDKNVSHTLHEKEDTDESDWEDGYVAVSDTKNVLSDNTPRELIVEFSDSPSSSRKKPIRRASAEEKELAELAHKVHLLCLLARGRLIDSACDDPLIQASLLSLVPKHLPKALEIPILTAENLTPIVNWFHNYFPVKSSNSSENPFKWSLASALENHGGTPEEVAALSVSLFRALNLTTRFVCILDAMSLKPDGKQDADMAGYPNQNGNSMGTGIFDSPTPMVNKPRQASTSVKTCSSKTGSYGDITDERSHRVPSRVNKTNSASKAILSKYMPDSMLNGNVLNSSVCNIDDTTVICPPEKAGGPKRKGDLEFELEMERALSATAATVADRKLSSDLNDLPGDASDICSPSKRIKRIKSGESPSSSQGTSTAIGSKKIGAPLYWAEIFCSGENLTGKWVHVDVVNGIIDGEAKVEAASIACRKSLRYVVAFAGRGAKDVTRRYCTKWYKIAPKRVNSHWWDAVLAPLKELEAAATGGAVYLDNHQHNTSNDLEEKPSKTFGSVGTSVNGTAKTTSVEDSVLSCRSPIAKHDGKQSENFKLFCEFLSYILLITFLQPQAYKNHPLYVIERWLNMYQILHPRGPLLGFCSGHPVFPRTCVQILHTKQRWLRDGMQVKAGESPAKVVKRARKPVNMQDSESGACEEDNDDGSIALYGKWQTEPLNLPCAVNGIVPKNERGQVDVWSEKCLPPGTVHLRLPRVVPVAKRLEIDFAPAMVGFEFRNGRSVPVFDGIVVCTEFKDAIMEAHAEEVERLEAEEKKRNEGQALSRWYQLLSSIITRQRLNEIYGDGSSSDIHHRNDDKQGTTHISSSGAGRSTRVLMKRILRGRSDALVDFQQNVFRLPMQHRKSGTLMQMKKNGFGFYIEIRSK</sequence>
<dbReference type="InterPro" id="IPR018328">
    <property type="entry name" value="Rad4_beta-hairpin_dom3"/>
</dbReference>
<feature type="compositionally biased region" description="Basic and acidic residues" evidence="6">
    <location>
        <begin position="894"/>
        <end position="904"/>
    </location>
</feature>
<dbReference type="InterPro" id="IPR018327">
    <property type="entry name" value="BHD_2"/>
</dbReference>
<evidence type="ECO:0008006" key="12">
    <source>
        <dbReference type="Google" id="ProtNLM"/>
    </source>
</evidence>
<dbReference type="InterPro" id="IPR042488">
    <property type="entry name" value="Rad4_BHD3_sf"/>
</dbReference>
<dbReference type="GO" id="GO:0006298">
    <property type="term" value="P:mismatch repair"/>
    <property type="evidence" value="ECO:0007669"/>
    <property type="project" value="TreeGrafter"/>
</dbReference>
<dbReference type="GO" id="GO:0006289">
    <property type="term" value="P:nucleotide-excision repair"/>
    <property type="evidence" value="ECO:0007669"/>
    <property type="project" value="InterPro"/>
</dbReference>
<feature type="region of interest" description="Disordered" evidence="6">
    <location>
        <begin position="889"/>
        <end position="914"/>
    </location>
</feature>
<dbReference type="PANTHER" id="PTHR12135">
    <property type="entry name" value="DNA REPAIR PROTEIN XP-C / RAD4"/>
    <property type="match status" value="1"/>
</dbReference>
<evidence type="ECO:0000256" key="5">
    <source>
        <dbReference type="ARBA" id="ARBA00023242"/>
    </source>
</evidence>